<dbReference type="RefSeq" id="WP_160798321.1">
    <property type="nucleotide sequence ID" value="NZ_WSSB01000021.1"/>
</dbReference>
<dbReference type="EMBL" id="WSSB01000021">
    <property type="protein sequence ID" value="MXR38342.1"/>
    <property type="molecule type" value="Genomic_DNA"/>
</dbReference>
<keyword evidence="3" id="KW-1185">Reference proteome</keyword>
<organism evidence="2 3">
    <name type="scientific">Craterilacuibacter sinensis</name>
    <dbReference type="NCBI Taxonomy" id="2686017"/>
    <lineage>
        <taxon>Bacteria</taxon>
        <taxon>Pseudomonadati</taxon>
        <taxon>Pseudomonadota</taxon>
        <taxon>Betaproteobacteria</taxon>
        <taxon>Neisseriales</taxon>
        <taxon>Neisseriaceae</taxon>
        <taxon>Craterilacuibacter</taxon>
    </lineage>
</organism>
<evidence type="ECO:0000313" key="2">
    <source>
        <dbReference type="EMBL" id="MXR38342.1"/>
    </source>
</evidence>
<dbReference type="AlphaFoldDB" id="A0A845BPG0"/>
<dbReference type="Proteomes" id="UP000467214">
    <property type="component" value="Unassembled WGS sequence"/>
</dbReference>
<accession>A0A845BPG0</accession>
<comment type="caution">
    <text evidence="2">The sequence shown here is derived from an EMBL/GenBank/DDBJ whole genome shotgun (WGS) entry which is preliminary data.</text>
</comment>
<sequence length="194" mass="20403">MQLKKILSTLLLSLMASVAMATNAGVAFATLPGKAIVAGELKLEATVTAIDTATRTLTLQGTNGQLRQVVAGPDVRNFAQIRVGDKVQAKLLEALTLELKKGGAGVRTRVDTVEAGRAEEGSAPAGVIAKKTTVMADVIKVNLKAHTIELKGVSRKLTLKIEDPEQLKRIQVGDQIKGTYVDALGISLIPQAAK</sequence>
<name>A0A845BPG0_9NEIS</name>
<feature type="chain" id="PRO_5032483644" description="DUF5666 domain-containing protein" evidence="1">
    <location>
        <begin position="22"/>
        <end position="194"/>
    </location>
</feature>
<proteinExistence type="predicted"/>
<gene>
    <name evidence="2" type="ORF">GQF02_15325</name>
</gene>
<evidence type="ECO:0000313" key="3">
    <source>
        <dbReference type="Proteomes" id="UP000467214"/>
    </source>
</evidence>
<evidence type="ECO:0000256" key="1">
    <source>
        <dbReference type="SAM" id="SignalP"/>
    </source>
</evidence>
<protein>
    <recommendedName>
        <fullName evidence="4">DUF5666 domain-containing protein</fullName>
    </recommendedName>
</protein>
<reference evidence="2 3" key="1">
    <citation type="submission" date="2019-12" db="EMBL/GenBank/DDBJ databases">
        <title>Neisseriaceae gen. nov. sp. Genome sequencing and assembly.</title>
        <authorList>
            <person name="Liu Z."/>
            <person name="Li A."/>
        </authorList>
    </citation>
    <scope>NUCLEOTIDE SEQUENCE [LARGE SCALE GENOMIC DNA]</scope>
    <source>
        <strain evidence="2 3">B2N2-7</strain>
    </source>
</reference>
<evidence type="ECO:0008006" key="4">
    <source>
        <dbReference type="Google" id="ProtNLM"/>
    </source>
</evidence>
<keyword evidence="1" id="KW-0732">Signal</keyword>
<feature type="signal peptide" evidence="1">
    <location>
        <begin position="1"/>
        <end position="21"/>
    </location>
</feature>